<evidence type="ECO:0000313" key="2">
    <source>
        <dbReference type="Proteomes" id="UP001595818"/>
    </source>
</evidence>
<sequence>MKKIGLGKLKLLSDEMLQREKLEFSWRSIRLHNQPSSFIGKL</sequence>
<reference evidence="2" key="1">
    <citation type="journal article" date="2019" name="Int. J. Syst. Evol. Microbiol.">
        <title>The Global Catalogue of Microorganisms (GCM) 10K type strain sequencing project: providing services to taxonomists for standard genome sequencing and annotation.</title>
        <authorList>
            <consortium name="The Broad Institute Genomics Platform"/>
            <consortium name="The Broad Institute Genome Sequencing Center for Infectious Disease"/>
            <person name="Wu L."/>
            <person name="Ma J."/>
        </authorList>
    </citation>
    <scope>NUCLEOTIDE SEQUENCE [LARGE SCALE GENOMIC DNA]</scope>
    <source>
        <strain evidence="2">CGMCC 4.7466</strain>
    </source>
</reference>
<name>A0ABV9T9D8_9BACT</name>
<comment type="caution">
    <text evidence="1">The sequence shown here is derived from an EMBL/GenBank/DDBJ whole genome shotgun (WGS) entry which is preliminary data.</text>
</comment>
<proteinExistence type="predicted"/>
<dbReference type="Proteomes" id="UP001595818">
    <property type="component" value="Unassembled WGS sequence"/>
</dbReference>
<evidence type="ECO:0000313" key="1">
    <source>
        <dbReference type="EMBL" id="MFC4874550.1"/>
    </source>
</evidence>
<accession>A0ABV9T9D8</accession>
<dbReference type="EMBL" id="JBHSJJ010000019">
    <property type="protein sequence ID" value="MFC4874550.1"/>
    <property type="molecule type" value="Genomic_DNA"/>
</dbReference>
<dbReference type="RefSeq" id="WP_377068505.1">
    <property type="nucleotide sequence ID" value="NZ_JBHSJJ010000019.1"/>
</dbReference>
<gene>
    <name evidence="1" type="ORF">ACFPFU_22800</name>
</gene>
<protein>
    <submittedName>
        <fullName evidence="1">Uncharacterized protein</fullName>
    </submittedName>
</protein>
<keyword evidence="2" id="KW-1185">Reference proteome</keyword>
<organism evidence="1 2">
    <name type="scientific">Negadavirga shengliensis</name>
    <dbReference type="NCBI Taxonomy" id="1389218"/>
    <lineage>
        <taxon>Bacteria</taxon>
        <taxon>Pseudomonadati</taxon>
        <taxon>Bacteroidota</taxon>
        <taxon>Cytophagia</taxon>
        <taxon>Cytophagales</taxon>
        <taxon>Cyclobacteriaceae</taxon>
        <taxon>Negadavirga</taxon>
    </lineage>
</organism>